<feature type="transmembrane region" description="Helical" evidence="1">
    <location>
        <begin position="23"/>
        <end position="44"/>
    </location>
</feature>
<dbReference type="OrthoDB" id="1699026at2"/>
<keyword evidence="1" id="KW-0472">Membrane</keyword>
<dbReference type="RefSeq" id="WP_092589493.1">
    <property type="nucleotide sequence ID" value="NZ_FMWL01000002.1"/>
</dbReference>
<accession>A0A1G5RV22</accession>
<keyword evidence="1" id="KW-0812">Transmembrane</keyword>
<evidence type="ECO:0000313" key="3">
    <source>
        <dbReference type="EMBL" id="SCZ77301.1"/>
    </source>
</evidence>
<evidence type="ECO:0000259" key="2">
    <source>
        <dbReference type="Pfam" id="PF04961"/>
    </source>
</evidence>
<dbReference type="Proteomes" id="UP000199208">
    <property type="component" value="Unassembled WGS sequence"/>
</dbReference>
<keyword evidence="4" id="KW-1185">Reference proteome</keyword>
<organism evidence="3 4">
    <name type="scientific">Acidaminobacter hydrogenoformans DSM 2784</name>
    <dbReference type="NCBI Taxonomy" id="1120920"/>
    <lineage>
        <taxon>Bacteria</taxon>
        <taxon>Bacillati</taxon>
        <taxon>Bacillota</taxon>
        <taxon>Clostridia</taxon>
        <taxon>Peptostreptococcales</taxon>
        <taxon>Acidaminobacteraceae</taxon>
        <taxon>Acidaminobacter</taxon>
    </lineage>
</organism>
<dbReference type="InterPro" id="IPR007044">
    <property type="entry name" value="Cyclodeamin/CycHdrlase"/>
</dbReference>
<dbReference type="AlphaFoldDB" id="A0A1G5RV22"/>
<dbReference type="STRING" id="1120920.SAMN03080599_00714"/>
<name>A0A1G5RV22_9FIRM</name>
<evidence type="ECO:0000256" key="1">
    <source>
        <dbReference type="SAM" id="Phobius"/>
    </source>
</evidence>
<dbReference type="GO" id="GO:0003824">
    <property type="term" value="F:catalytic activity"/>
    <property type="evidence" value="ECO:0007669"/>
    <property type="project" value="InterPro"/>
</dbReference>
<reference evidence="3 4" key="1">
    <citation type="submission" date="2016-10" db="EMBL/GenBank/DDBJ databases">
        <authorList>
            <person name="de Groot N.N."/>
        </authorList>
    </citation>
    <scope>NUCLEOTIDE SEQUENCE [LARGE SCALE GENOMIC DNA]</scope>
    <source>
        <strain evidence="3 4">DSM 2784</strain>
    </source>
</reference>
<dbReference type="Gene3D" id="1.20.120.680">
    <property type="entry name" value="Formiminotetrahydrofolate cyclodeaminase monomer, up-and-down helical bundle"/>
    <property type="match status" value="1"/>
</dbReference>
<dbReference type="InterPro" id="IPR036178">
    <property type="entry name" value="Formintransfe-cycloase-like_sf"/>
</dbReference>
<sequence>MTQNPKYSYKALELILDSRDVTVGGGSASAVSAAMAAGLIGMVARLSTKKDYGLSAAAHEEVAARCDVLAPELMQGSLDDMAAFAMIKAAFGLPKESDEEKQARAKAINDAAVQAALTPYENARRAMEVLELGRKIKNVSNPAAGSDLLIGLHLSEIGVKGCIMNMEANMPLIKDAEKIELLKGYIIQLNSKL</sequence>
<keyword evidence="1" id="KW-1133">Transmembrane helix</keyword>
<dbReference type="EMBL" id="FMWL01000002">
    <property type="protein sequence ID" value="SCZ77301.1"/>
    <property type="molecule type" value="Genomic_DNA"/>
</dbReference>
<proteinExistence type="predicted"/>
<gene>
    <name evidence="3" type="ORF">SAMN03080599_00714</name>
</gene>
<feature type="domain" description="Cyclodeaminase/cyclohydrolase" evidence="2">
    <location>
        <begin position="16"/>
        <end position="182"/>
    </location>
</feature>
<dbReference type="SUPFAM" id="SSF101262">
    <property type="entry name" value="Methenyltetrahydrofolate cyclohydrolase-like"/>
    <property type="match status" value="1"/>
</dbReference>
<dbReference type="Pfam" id="PF04961">
    <property type="entry name" value="FTCD_C"/>
    <property type="match status" value="1"/>
</dbReference>
<protein>
    <submittedName>
        <fullName evidence="3">Formiminotetrahydrofolate cyclodeaminase</fullName>
    </submittedName>
</protein>
<evidence type="ECO:0000313" key="4">
    <source>
        <dbReference type="Proteomes" id="UP000199208"/>
    </source>
</evidence>